<evidence type="ECO:0000259" key="8">
    <source>
        <dbReference type="Pfam" id="PF00884"/>
    </source>
</evidence>
<name>A0A1I3K103_9SPHI</name>
<dbReference type="Gene3D" id="3.40.720.10">
    <property type="entry name" value="Alkaline Phosphatase, subunit A"/>
    <property type="match status" value="1"/>
</dbReference>
<keyword evidence="3" id="KW-0479">Metal-binding</keyword>
<dbReference type="GO" id="GO:0046872">
    <property type="term" value="F:metal ion binding"/>
    <property type="evidence" value="ECO:0007669"/>
    <property type="project" value="UniProtKB-KW"/>
</dbReference>
<organism evidence="9 10">
    <name type="scientific">Parapedobacter indicus</name>
    <dbReference type="NCBI Taxonomy" id="1477437"/>
    <lineage>
        <taxon>Bacteria</taxon>
        <taxon>Pseudomonadati</taxon>
        <taxon>Bacteroidota</taxon>
        <taxon>Sphingobacteriia</taxon>
        <taxon>Sphingobacteriales</taxon>
        <taxon>Sphingobacteriaceae</taxon>
        <taxon>Parapedobacter</taxon>
    </lineage>
</organism>
<dbReference type="GO" id="GO:0004065">
    <property type="term" value="F:arylsulfatase activity"/>
    <property type="evidence" value="ECO:0007669"/>
    <property type="project" value="TreeGrafter"/>
</dbReference>
<protein>
    <submittedName>
        <fullName evidence="9">Arylsulfatase A</fullName>
    </submittedName>
</protein>
<dbReference type="EMBL" id="FOQO01000005">
    <property type="protein sequence ID" value="SFI66197.1"/>
    <property type="molecule type" value="Genomic_DNA"/>
</dbReference>
<dbReference type="CDD" id="cd16144">
    <property type="entry name" value="ARS_like"/>
    <property type="match status" value="1"/>
</dbReference>
<dbReference type="RefSeq" id="WP_177195132.1">
    <property type="nucleotide sequence ID" value="NZ_FOQO01000005.1"/>
</dbReference>
<evidence type="ECO:0000256" key="4">
    <source>
        <dbReference type="ARBA" id="ARBA00022729"/>
    </source>
</evidence>
<evidence type="ECO:0000256" key="2">
    <source>
        <dbReference type="ARBA" id="ARBA00008779"/>
    </source>
</evidence>
<feature type="domain" description="Sulfatase N-terminal" evidence="8">
    <location>
        <begin position="29"/>
        <end position="354"/>
    </location>
</feature>
<dbReference type="AlphaFoldDB" id="A0A1I3K103"/>
<gene>
    <name evidence="9" type="ORF">SAMN05444682_10557</name>
</gene>
<proteinExistence type="inferred from homology"/>
<comment type="similarity">
    <text evidence="2">Belongs to the sulfatase family.</text>
</comment>
<evidence type="ECO:0000256" key="7">
    <source>
        <dbReference type="SAM" id="SignalP"/>
    </source>
</evidence>
<keyword evidence="4 7" id="KW-0732">Signal</keyword>
<feature type="chain" id="PRO_5011796210" evidence="7">
    <location>
        <begin position="24"/>
        <end position="464"/>
    </location>
</feature>
<dbReference type="InterPro" id="IPR050738">
    <property type="entry name" value="Sulfatase"/>
</dbReference>
<sequence>MIRTALFLVVSTLLTGVAKGLCAQQPTAPNIVFILADDLGWSSLSSRMDKSDPQSASDYHETPNLDRLAAAGMRFSQAYAPASICSPSRRSILFGHTPARQGDESFGTNYQPTAGNYPTLPQVLKGINGRYQTAHFGKWDMRAGFSPEDAGYDESDGDTGNKNGNFAIEGTDKWTDYFITSDPKRANTLAARSTNFMTRQAKAGVPFFLQISHYATHVEKQTTAGSYEKYQKKPRGKKHDDPAFAGMLDDLDRSIGAVLDTLERLGIAQNTYVFFMADNGATEFMPAVRNRLDHPSQFTKPMRNYPLRGGKWTLYEGGIRVPFLVMGPGVEAGSQCDVPIVGWDLLATFAELAGENPASGSLDTDGGSFVSLLSGETGKPVARTNNALVFHRYNNGYPHSAVIDGDYKLLKFWKSGKVELYNLKEDRGETHNIAGENPGKVKELAAEMTAYFRKVNPELLTRYQ</sequence>
<evidence type="ECO:0000256" key="3">
    <source>
        <dbReference type="ARBA" id="ARBA00022723"/>
    </source>
</evidence>
<reference evidence="9 10" key="1">
    <citation type="submission" date="2016-10" db="EMBL/GenBank/DDBJ databases">
        <authorList>
            <person name="de Groot N.N."/>
        </authorList>
    </citation>
    <scope>NUCLEOTIDE SEQUENCE [LARGE SCALE GENOMIC DNA]</scope>
    <source>
        <strain evidence="9 10">RK1</strain>
    </source>
</reference>
<evidence type="ECO:0000313" key="9">
    <source>
        <dbReference type="EMBL" id="SFI66197.1"/>
    </source>
</evidence>
<evidence type="ECO:0000256" key="6">
    <source>
        <dbReference type="ARBA" id="ARBA00022837"/>
    </source>
</evidence>
<dbReference type="STRING" id="1477437.SAMN05444682_10557"/>
<keyword evidence="6" id="KW-0106">Calcium</keyword>
<keyword evidence="5" id="KW-0378">Hydrolase</keyword>
<dbReference type="PANTHER" id="PTHR42693">
    <property type="entry name" value="ARYLSULFATASE FAMILY MEMBER"/>
    <property type="match status" value="1"/>
</dbReference>
<feature type="signal peptide" evidence="7">
    <location>
        <begin position="1"/>
        <end position="23"/>
    </location>
</feature>
<dbReference type="Proteomes" id="UP000198670">
    <property type="component" value="Unassembled WGS sequence"/>
</dbReference>
<dbReference type="InterPro" id="IPR017850">
    <property type="entry name" value="Alkaline_phosphatase_core_sf"/>
</dbReference>
<dbReference type="InterPro" id="IPR000917">
    <property type="entry name" value="Sulfatase_N"/>
</dbReference>
<evidence type="ECO:0000313" key="10">
    <source>
        <dbReference type="Proteomes" id="UP000198670"/>
    </source>
</evidence>
<dbReference type="Pfam" id="PF00884">
    <property type="entry name" value="Sulfatase"/>
    <property type="match status" value="1"/>
</dbReference>
<keyword evidence="10" id="KW-1185">Reference proteome</keyword>
<dbReference type="PANTHER" id="PTHR42693:SF42">
    <property type="entry name" value="ARYLSULFATASE G"/>
    <property type="match status" value="1"/>
</dbReference>
<comment type="cofactor">
    <cofactor evidence="1">
        <name>Ca(2+)</name>
        <dbReference type="ChEBI" id="CHEBI:29108"/>
    </cofactor>
</comment>
<accession>A0A1I3K103</accession>
<evidence type="ECO:0000256" key="1">
    <source>
        <dbReference type="ARBA" id="ARBA00001913"/>
    </source>
</evidence>
<dbReference type="SUPFAM" id="SSF53649">
    <property type="entry name" value="Alkaline phosphatase-like"/>
    <property type="match status" value="1"/>
</dbReference>
<evidence type="ECO:0000256" key="5">
    <source>
        <dbReference type="ARBA" id="ARBA00022801"/>
    </source>
</evidence>
<dbReference type="Gene3D" id="3.30.1120.10">
    <property type="match status" value="1"/>
</dbReference>